<dbReference type="Proteomes" id="UP000011074">
    <property type="component" value="Chromosome"/>
</dbReference>
<evidence type="ECO:0000313" key="8">
    <source>
        <dbReference type="EMBL" id="QST79215.1"/>
    </source>
</evidence>
<dbReference type="CDD" id="cd08233">
    <property type="entry name" value="butanediol_DH_like"/>
    <property type="match status" value="1"/>
</dbReference>
<evidence type="ECO:0000259" key="7">
    <source>
        <dbReference type="SMART" id="SM00829"/>
    </source>
</evidence>
<proteinExistence type="inferred from homology"/>
<dbReference type="SMART" id="SM00829">
    <property type="entry name" value="PKS_ER"/>
    <property type="match status" value="1"/>
</dbReference>
<dbReference type="PROSITE" id="PS00059">
    <property type="entry name" value="ADH_ZINC"/>
    <property type="match status" value="1"/>
</dbReference>
<keyword evidence="5" id="KW-0560">Oxidoreductase</keyword>
<feature type="domain" description="Enoyl reductase (ER)" evidence="7">
    <location>
        <begin position="8"/>
        <end position="355"/>
    </location>
</feature>
<dbReference type="PANTHER" id="PTHR43161">
    <property type="entry name" value="SORBITOL DEHYDROGENASE"/>
    <property type="match status" value="1"/>
</dbReference>
<organism evidence="8 9">
    <name type="scientific">Streptomyces rimosus subsp. rimosus (strain ATCC 10970 / DSM 40260 / JCM 4667 / NRRL 2234)</name>
    <dbReference type="NCBI Taxonomy" id="1265868"/>
    <lineage>
        <taxon>Bacteria</taxon>
        <taxon>Bacillati</taxon>
        <taxon>Actinomycetota</taxon>
        <taxon>Actinomycetes</taxon>
        <taxon>Kitasatosporales</taxon>
        <taxon>Streptomycetaceae</taxon>
        <taxon>Streptomyces</taxon>
    </lineage>
</organism>
<dbReference type="SUPFAM" id="SSF50129">
    <property type="entry name" value="GroES-like"/>
    <property type="match status" value="1"/>
</dbReference>
<name>A0A8A1UMT0_STRR1</name>
<dbReference type="RefSeq" id="WP_030179289.1">
    <property type="nucleotide sequence ID" value="NZ_CP048261.1"/>
</dbReference>
<dbReference type="InterPro" id="IPR036291">
    <property type="entry name" value="NAD(P)-bd_dom_sf"/>
</dbReference>
<dbReference type="Gene3D" id="3.90.180.10">
    <property type="entry name" value="Medium-chain alcohol dehydrogenases, catalytic domain"/>
    <property type="match status" value="1"/>
</dbReference>
<dbReference type="SUPFAM" id="SSF51735">
    <property type="entry name" value="NAD(P)-binding Rossmann-fold domains"/>
    <property type="match status" value="1"/>
</dbReference>
<dbReference type="GO" id="GO:0008270">
    <property type="term" value="F:zinc ion binding"/>
    <property type="evidence" value="ECO:0007669"/>
    <property type="project" value="InterPro"/>
</dbReference>
<gene>
    <name evidence="8" type="ORF">SRIM_002680</name>
</gene>
<dbReference type="InterPro" id="IPR013154">
    <property type="entry name" value="ADH-like_N"/>
</dbReference>
<dbReference type="EMBL" id="CP048261">
    <property type="protein sequence ID" value="QST79215.1"/>
    <property type="molecule type" value="Genomic_DNA"/>
</dbReference>
<dbReference type="Pfam" id="PF08240">
    <property type="entry name" value="ADH_N"/>
    <property type="match status" value="1"/>
</dbReference>
<comment type="similarity">
    <text evidence="2 6">Belongs to the zinc-containing alcohol dehydrogenase family.</text>
</comment>
<dbReference type="AlphaFoldDB" id="A0A8A1UMT0"/>
<evidence type="ECO:0000256" key="3">
    <source>
        <dbReference type="ARBA" id="ARBA00022723"/>
    </source>
</evidence>
<dbReference type="InterPro" id="IPR013149">
    <property type="entry name" value="ADH-like_C"/>
</dbReference>
<sequence length="371" mass="38838">MKAVVWYGPRDVRVTERAVPVPGPHEVLLQVAYCGICGSDLHEYADGPHAIPTRASHPASGARAPLVLGHEFCGTVAAVGDGVAADSPATGDRVAVEPHYRCGTCPRCRAGEYNICRHFGFAGLVGDGGPAEYAVVQSYMAHRLPPDVPLEQAALFEPASVALHALRRAGDVRSVAVVGLEPVGLLTVLLAARRGIRRIIAADVRPDRLALAGRLGATDLADARDAADPRRPDPRAGERIRRLAGAEGVDAAFEAVGSQSALDACLAATRRGGRTVLIGLAPRLAFDALALVNNEQSIVAGVGYRDTYPELIRLVREGGLDLTPVVTSVVPLEAVVERGFAALLERAGTDIKILAAPGRPRGAVFGRGVAE</sequence>
<evidence type="ECO:0000313" key="9">
    <source>
        <dbReference type="Proteomes" id="UP000011074"/>
    </source>
</evidence>
<reference evidence="8" key="1">
    <citation type="submission" date="2012-12" db="EMBL/GenBank/DDBJ databases">
        <authorList>
            <person name="Pethick F.E."/>
            <person name="MacFadyen A.C."/>
            <person name="Tang Z."/>
            <person name="Sangal V."/>
            <person name="Tze-Tze L."/>
            <person name="Chu J."/>
            <person name="Guo M."/>
            <person name="Kirby R."/>
            <person name="Hoskisson P.A."/>
            <person name="Herron P.R."/>
            <person name="Hunter I.S."/>
        </authorList>
    </citation>
    <scope>NUCLEOTIDE SEQUENCE</scope>
    <source>
        <strain evidence="8">ATCC 10970</strain>
    </source>
</reference>
<dbReference type="Pfam" id="PF00107">
    <property type="entry name" value="ADH_zinc_N"/>
    <property type="match status" value="1"/>
</dbReference>
<dbReference type="GO" id="GO:0016491">
    <property type="term" value="F:oxidoreductase activity"/>
    <property type="evidence" value="ECO:0007669"/>
    <property type="project" value="UniProtKB-KW"/>
</dbReference>
<evidence type="ECO:0000256" key="1">
    <source>
        <dbReference type="ARBA" id="ARBA00001947"/>
    </source>
</evidence>
<dbReference type="GeneID" id="66852795"/>
<evidence type="ECO:0000256" key="5">
    <source>
        <dbReference type="ARBA" id="ARBA00023002"/>
    </source>
</evidence>
<dbReference type="InterPro" id="IPR020843">
    <property type="entry name" value="ER"/>
</dbReference>
<protein>
    <submittedName>
        <fullName evidence="8">2,3-butanediol dehydrogenase</fullName>
    </submittedName>
</protein>
<dbReference type="InterPro" id="IPR011032">
    <property type="entry name" value="GroES-like_sf"/>
</dbReference>
<comment type="cofactor">
    <cofactor evidence="1 6">
        <name>Zn(2+)</name>
        <dbReference type="ChEBI" id="CHEBI:29105"/>
    </cofactor>
</comment>
<evidence type="ECO:0000256" key="2">
    <source>
        <dbReference type="ARBA" id="ARBA00008072"/>
    </source>
</evidence>
<dbReference type="Gene3D" id="3.40.50.720">
    <property type="entry name" value="NAD(P)-binding Rossmann-like Domain"/>
    <property type="match status" value="1"/>
</dbReference>
<dbReference type="PANTHER" id="PTHR43161:SF26">
    <property type="entry name" value="GALACTITOL 1-PHOSPHATE 5-DEHYDROGENASE"/>
    <property type="match status" value="1"/>
</dbReference>
<reference evidence="8" key="2">
    <citation type="submission" date="2020-01" db="EMBL/GenBank/DDBJ databases">
        <authorList>
            <person name="Algora L."/>
            <person name="Schniete J.K."/>
            <person name="MacFadyen A."/>
            <person name="Hoskisson P.A."/>
            <person name="Hunter I.S."/>
            <person name="Herron P.R."/>
        </authorList>
    </citation>
    <scope>NUCLEOTIDE SEQUENCE</scope>
    <source>
        <strain evidence="8">ATCC 10970</strain>
    </source>
</reference>
<accession>A0A8A1UMT0</accession>
<evidence type="ECO:0000256" key="6">
    <source>
        <dbReference type="RuleBase" id="RU361277"/>
    </source>
</evidence>
<reference evidence="8" key="3">
    <citation type="journal article" date="2021" name="bioRxiv">
        <title>Bilateral symmetry of linear streptomycete chromosomes.</title>
        <authorList>
            <person name="Algora-Gallardo L."/>
            <person name="Schniete J.K."/>
            <person name="Mark D.R."/>
            <person name="Hunter I.S."/>
            <person name="Herron P.R."/>
        </authorList>
    </citation>
    <scope>NUCLEOTIDE SEQUENCE</scope>
    <source>
        <strain evidence="8">ATCC 10970</strain>
    </source>
</reference>
<evidence type="ECO:0000256" key="4">
    <source>
        <dbReference type="ARBA" id="ARBA00022833"/>
    </source>
</evidence>
<dbReference type="InterPro" id="IPR002328">
    <property type="entry name" value="ADH_Zn_CS"/>
</dbReference>
<keyword evidence="3 6" id="KW-0479">Metal-binding</keyword>
<keyword evidence="4 6" id="KW-0862">Zinc</keyword>